<protein>
    <submittedName>
        <fullName evidence="1">Uncharacterized protein</fullName>
    </submittedName>
</protein>
<name>A0A9N8EYS6_9STRA</name>
<sequence>MFYKQQASLCDDDVTGNAPIQNRQFCIEDIDEYPPSPIIPLTQADVPETTDDASTESEDNCHENEAVLNCYFHVAQAFAKRSSYVKKMKCKTFSDPKGTAYRHVCNIASTKTVEQRSVVTQLYLKDWRESRDEKAAADHFEKEYCRHPKWNWNYACTGEIGIYPTNCPNESFNRHGIKSVATDCSKNASLASFLVHTAPRLLEEDSRARADACTIEIPRTASLLAVGITGFVREGIDIVQLGVDEYGNPSSWLANLRHKIGVPIDKGRIRRVLASLEGDTRPFEETLKLQGVAYPEMVADMMVATTKNVCHLQWKQGKIVGDCEDCVKYLGYTCPGAIFLRSKFSLLQCKVEVLRKSDANARGDAAKASARGNPNKLYQSGLSKSSKRRCLSKMIETFEGYLATLNHQQLSRLVLYLRLYPMDSKYQTPLKGKSTKDLLDTLVSFHDNPTAYRAMLLGRHSSKETSYVVVKKIARKLNEVSKSKMQGKENTT</sequence>
<dbReference type="AlphaFoldDB" id="A0A9N8EYS6"/>
<dbReference type="Proteomes" id="UP001153069">
    <property type="component" value="Unassembled WGS sequence"/>
</dbReference>
<evidence type="ECO:0000313" key="1">
    <source>
        <dbReference type="EMBL" id="CAB9528825.1"/>
    </source>
</evidence>
<keyword evidence="2" id="KW-1185">Reference proteome</keyword>
<organism evidence="1 2">
    <name type="scientific">Seminavis robusta</name>
    <dbReference type="NCBI Taxonomy" id="568900"/>
    <lineage>
        <taxon>Eukaryota</taxon>
        <taxon>Sar</taxon>
        <taxon>Stramenopiles</taxon>
        <taxon>Ochrophyta</taxon>
        <taxon>Bacillariophyta</taxon>
        <taxon>Bacillariophyceae</taxon>
        <taxon>Bacillariophycidae</taxon>
        <taxon>Naviculales</taxon>
        <taxon>Naviculaceae</taxon>
        <taxon>Seminavis</taxon>
    </lineage>
</organism>
<reference evidence="1" key="1">
    <citation type="submission" date="2020-06" db="EMBL/GenBank/DDBJ databases">
        <authorList>
            <consortium name="Plant Systems Biology data submission"/>
        </authorList>
    </citation>
    <scope>NUCLEOTIDE SEQUENCE</scope>
    <source>
        <strain evidence="1">D6</strain>
    </source>
</reference>
<proteinExistence type="predicted"/>
<comment type="caution">
    <text evidence="1">The sequence shown here is derived from an EMBL/GenBank/DDBJ whole genome shotgun (WGS) entry which is preliminary data.</text>
</comment>
<accession>A0A9N8EYS6</accession>
<dbReference type="EMBL" id="CAICTM010002328">
    <property type="protein sequence ID" value="CAB9528825.1"/>
    <property type="molecule type" value="Genomic_DNA"/>
</dbReference>
<gene>
    <name evidence="1" type="ORF">SEMRO_2330_G323590.1</name>
</gene>
<evidence type="ECO:0000313" key="2">
    <source>
        <dbReference type="Proteomes" id="UP001153069"/>
    </source>
</evidence>